<evidence type="ECO:0000256" key="2">
    <source>
        <dbReference type="ARBA" id="ARBA00023012"/>
    </source>
</evidence>
<dbReference type="PROSITE" id="PS50110">
    <property type="entry name" value="RESPONSE_REGULATORY"/>
    <property type="match status" value="1"/>
</dbReference>
<dbReference type="InterPro" id="IPR011006">
    <property type="entry name" value="CheY-like_superfamily"/>
</dbReference>
<dbReference type="SUPFAM" id="SSF52172">
    <property type="entry name" value="CheY-like"/>
    <property type="match status" value="1"/>
</dbReference>
<dbReference type="PANTHER" id="PTHR44591">
    <property type="entry name" value="STRESS RESPONSE REGULATOR PROTEIN 1"/>
    <property type="match status" value="1"/>
</dbReference>
<dbReference type="SMART" id="SM00448">
    <property type="entry name" value="REC"/>
    <property type="match status" value="1"/>
</dbReference>
<dbReference type="Gene3D" id="3.40.50.2300">
    <property type="match status" value="1"/>
</dbReference>
<dbReference type="GO" id="GO:0000160">
    <property type="term" value="P:phosphorelay signal transduction system"/>
    <property type="evidence" value="ECO:0007669"/>
    <property type="project" value="UniProtKB-KW"/>
</dbReference>
<evidence type="ECO:0000256" key="3">
    <source>
        <dbReference type="ARBA" id="ARBA00023015"/>
    </source>
</evidence>
<sequence length="124" mass="13242">MGDSGYIVAVDDDEDLRELMATQLRNGGYEVATAHDGPSAIALIQRRPPDAVVLDVSMPGMSGIEVCRTLRQITSTIAVPIIMLTAQTQTTFETAGRMAGADAYLAKPYTARTLLASLEDLLLS</sequence>
<evidence type="ECO:0000256" key="1">
    <source>
        <dbReference type="ARBA" id="ARBA00022553"/>
    </source>
</evidence>
<protein>
    <recommendedName>
        <fullName evidence="7">Response regulatory domain-containing protein</fullName>
    </recommendedName>
</protein>
<evidence type="ECO:0000256" key="6">
    <source>
        <dbReference type="PROSITE-ProRule" id="PRU00169"/>
    </source>
</evidence>
<evidence type="ECO:0000256" key="4">
    <source>
        <dbReference type="ARBA" id="ARBA00023125"/>
    </source>
</evidence>
<reference evidence="8" key="2">
    <citation type="submission" date="2023-01" db="EMBL/GenBank/DDBJ databases">
        <authorList>
            <person name="Sun Q."/>
            <person name="Evtushenko L."/>
        </authorList>
    </citation>
    <scope>NUCLEOTIDE SEQUENCE</scope>
    <source>
        <strain evidence="8">VKM Ac-1321</strain>
    </source>
</reference>
<evidence type="ECO:0000313" key="8">
    <source>
        <dbReference type="EMBL" id="GLL07978.1"/>
    </source>
</evidence>
<dbReference type="AlphaFoldDB" id="A0A9W6NSZ2"/>
<feature type="domain" description="Response regulatory" evidence="7">
    <location>
        <begin position="6"/>
        <end position="122"/>
    </location>
</feature>
<dbReference type="InterPro" id="IPR001789">
    <property type="entry name" value="Sig_transdc_resp-reg_receiver"/>
</dbReference>
<dbReference type="CDD" id="cd17574">
    <property type="entry name" value="REC_OmpR"/>
    <property type="match status" value="1"/>
</dbReference>
<dbReference type="InterPro" id="IPR050595">
    <property type="entry name" value="Bact_response_regulator"/>
</dbReference>
<reference evidence="8" key="1">
    <citation type="journal article" date="2014" name="Int. J. Syst. Evol. Microbiol.">
        <title>Complete genome sequence of Corynebacterium casei LMG S-19264T (=DSM 44701T), isolated from a smear-ripened cheese.</title>
        <authorList>
            <consortium name="US DOE Joint Genome Institute (JGI-PGF)"/>
            <person name="Walter F."/>
            <person name="Albersmeier A."/>
            <person name="Kalinowski J."/>
            <person name="Ruckert C."/>
        </authorList>
    </citation>
    <scope>NUCLEOTIDE SEQUENCE</scope>
    <source>
        <strain evidence="8">VKM Ac-1321</strain>
    </source>
</reference>
<dbReference type="RefSeq" id="WP_223104128.1">
    <property type="nucleotide sequence ID" value="NZ_BAAAXA010000001.1"/>
</dbReference>
<accession>A0A9W6NSZ2</accession>
<keyword evidence="9" id="KW-1185">Reference proteome</keyword>
<keyword evidence="5" id="KW-0804">Transcription</keyword>
<evidence type="ECO:0000256" key="5">
    <source>
        <dbReference type="ARBA" id="ARBA00023163"/>
    </source>
</evidence>
<organism evidence="8 9">
    <name type="scientific">Dactylosporangium matsuzakiense</name>
    <dbReference type="NCBI Taxonomy" id="53360"/>
    <lineage>
        <taxon>Bacteria</taxon>
        <taxon>Bacillati</taxon>
        <taxon>Actinomycetota</taxon>
        <taxon>Actinomycetes</taxon>
        <taxon>Micromonosporales</taxon>
        <taxon>Micromonosporaceae</taxon>
        <taxon>Dactylosporangium</taxon>
    </lineage>
</organism>
<dbReference type="Pfam" id="PF00072">
    <property type="entry name" value="Response_reg"/>
    <property type="match status" value="1"/>
</dbReference>
<dbReference type="EMBL" id="BSFP01000119">
    <property type="protein sequence ID" value="GLL07978.1"/>
    <property type="molecule type" value="Genomic_DNA"/>
</dbReference>
<comment type="caution">
    <text evidence="8">The sequence shown here is derived from an EMBL/GenBank/DDBJ whole genome shotgun (WGS) entry which is preliminary data.</text>
</comment>
<name>A0A9W6NSZ2_9ACTN</name>
<keyword evidence="4" id="KW-0238">DNA-binding</keyword>
<dbReference type="Proteomes" id="UP001143480">
    <property type="component" value="Unassembled WGS sequence"/>
</dbReference>
<dbReference type="FunFam" id="3.40.50.2300:FF:000001">
    <property type="entry name" value="DNA-binding response regulator PhoB"/>
    <property type="match status" value="1"/>
</dbReference>
<proteinExistence type="predicted"/>
<evidence type="ECO:0000259" key="7">
    <source>
        <dbReference type="PROSITE" id="PS50110"/>
    </source>
</evidence>
<gene>
    <name evidence="8" type="ORF">GCM10017581_097380</name>
</gene>
<keyword evidence="2" id="KW-0902">Two-component regulatory system</keyword>
<feature type="modified residue" description="4-aspartylphosphate" evidence="6">
    <location>
        <position position="55"/>
    </location>
</feature>
<keyword evidence="3" id="KW-0805">Transcription regulation</keyword>
<keyword evidence="1 6" id="KW-0597">Phosphoprotein</keyword>
<dbReference type="PANTHER" id="PTHR44591:SF3">
    <property type="entry name" value="RESPONSE REGULATORY DOMAIN-CONTAINING PROTEIN"/>
    <property type="match status" value="1"/>
</dbReference>
<evidence type="ECO:0000313" key="9">
    <source>
        <dbReference type="Proteomes" id="UP001143480"/>
    </source>
</evidence>
<dbReference type="GO" id="GO:0003677">
    <property type="term" value="F:DNA binding"/>
    <property type="evidence" value="ECO:0007669"/>
    <property type="project" value="UniProtKB-KW"/>
</dbReference>